<dbReference type="GO" id="GO:0006313">
    <property type="term" value="P:DNA transposition"/>
    <property type="evidence" value="ECO:0007669"/>
    <property type="project" value="InterPro"/>
</dbReference>
<evidence type="ECO:0000259" key="1">
    <source>
        <dbReference type="Pfam" id="PF01498"/>
    </source>
</evidence>
<dbReference type="InterPro" id="IPR036397">
    <property type="entry name" value="RNaseH_sf"/>
</dbReference>
<dbReference type="Proteomes" id="UP001304243">
    <property type="component" value="Unassembled WGS sequence"/>
</dbReference>
<evidence type="ECO:0008006" key="5">
    <source>
        <dbReference type="Google" id="ProtNLM"/>
    </source>
</evidence>
<reference evidence="3 4" key="1">
    <citation type="submission" date="2022-11" db="EMBL/GenBank/DDBJ databases">
        <title>Mucor velutinosus strain NIH1002 WGS.</title>
        <authorList>
            <person name="Subramanian P."/>
            <person name="Mullikin J.C."/>
            <person name="Segre J.A."/>
            <person name="Zelazny A.M."/>
        </authorList>
    </citation>
    <scope>NUCLEOTIDE SEQUENCE [LARGE SCALE GENOMIC DNA]</scope>
    <source>
        <strain evidence="3 4">NIH1002</strain>
    </source>
</reference>
<dbReference type="Pfam" id="PF01498">
    <property type="entry name" value="HTH_Tnp_Tc3_2"/>
    <property type="match status" value="1"/>
</dbReference>
<dbReference type="EMBL" id="JASEJX010000015">
    <property type="protein sequence ID" value="KAK4515039.1"/>
    <property type="molecule type" value="Genomic_DNA"/>
</dbReference>
<name>A0AAN7DEF4_9FUNG</name>
<dbReference type="InterPro" id="IPR002492">
    <property type="entry name" value="Transposase_Tc1-like"/>
</dbReference>
<feature type="domain" description="Transposase Tc1-like" evidence="1">
    <location>
        <begin position="43"/>
        <end position="115"/>
    </location>
</feature>
<dbReference type="RefSeq" id="XP_064681705.1">
    <property type="nucleotide sequence ID" value="XM_064822019.1"/>
</dbReference>
<evidence type="ECO:0000259" key="2">
    <source>
        <dbReference type="Pfam" id="PF13358"/>
    </source>
</evidence>
<gene>
    <name evidence="3" type="ORF">ATC70_002649</name>
</gene>
<dbReference type="Pfam" id="PF13358">
    <property type="entry name" value="DDE_3"/>
    <property type="match status" value="1"/>
</dbReference>
<dbReference type="GO" id="GO:0003677">
    <property type="term" value="F:DNA binding"/>
    <property type="evidence" value="ECO:0007669"/>
    <property type="project" value="InterPro"/>
</dbReference>
<proteinExistence type="predicted"/>
<dbReference type="GeneID" id="89946351"/>
<dbReference type="PANTHER" id="PTHR23022:SF134">
    <property type="entry name" value="TRANSPOSABLE ELEMENT TC1 TRANSPOSASE"/>
    <property type="match status" value="1"/>
</dbReference>
<dbReference type="PANTHER" id="PTHR23022">
    <property type="entry name" value="TRANSPOSABLE ELEMENT-RELATED"/>
    <property type="match status" value="1"/>
</dbReference>
<dbReference type="InterPro" id="IPR038717">
    <property type="entry name" value="Tc1-like_DDE_dom"/>
</dbReference>
<dbReference type="GO" id="GO:0015074">
    <property type="term" value="P:DNA integration"/>
    <property type="evidence" value="ECO:0007669"/>
    <property type="project" value="InterPro"/>
</dbReference>
<feature type="domain" description="Tc1-like transposase DDE" evidence="2">
    <location>
        <begin position="123"/>
        <end position="273"/>
    </location>
</feature>
<dbReference type="InterPro" id="IPR052338">
    <property type="entry name" value="Transposase_5"/>
</dbReference>
<evidence type="ECO:0000313" key="3">
    <source>
        <dbReference type="EMBL" id="KAK4515039.1"/>
    </source>
</evidence>
<keyword evidence="4" id="KW-1185">Reference proteome</keyword>
<accession>A0AAN7DEF4</accession>
<sequence>MKAVAVSKVNSAITMLRNGVSIQELAEKLSLGGRPRVLSEADKRYCVRKETKERVSSAVKVTKMLEKNFQMKVYPETVRRALRTAGLGAIEKDKKPLLSDANVKTRLAWCKQHKDWAVDDWKRVIWTDETKINRFNSDGRQWAWIRSGEQLQNHHVKLTIKHGGCSIMLWSAITYAGVGWMCKINGNMDNKALYNEVFQDELEQTIAFSVEKSGFSREQQVIFQQDNDPKHTLNLVKDYLQEQSYQVMEWPPQSPNLNPIENMWALLKRRLNECETATKGMNELYERVTEIWYDQMKPEECQKVIESMPRRIAAVIKAKGKWTKY</sequence>
<dbReference type="AlphaFoldDB" id="A0AAN7DEF4"/>
<protein>
    <recommendedName>
        <fullName evidence="5">Transposase</fullName>
    </recommendedName>
</protein>
<comment type="caution">
    <text evidence="3">The sequence shown here is derived from an EMBL/GenBank/DDBJ whole genome shotgun (WGS) entry which is preliminary data.</text>
</comment>
<evidence type="ECO:0000313" key="4">
    <source>
        <dbReference type="Proteomes" id="UP001304243"/>
    </source>
</evidence>
<organism evidence="3 4">
    <name type="scientific">Mucor velutinosus</name>
    <dbReference type="NCBI Taxonomy" id="708070"/>
    <lineage>
        <taxon>Eukaryota</taxon>
        <taxon>Fungi</taxon>
        <taxon>Fungi incertae sedis</taxon>
        <taxon>Mucoromycota</taxon>
        <taxon>Mucoromycotina</taxon>
        <taxon>Mucoromycetes</taxon>
        <taxon>Mucorales</taxon>
        <taxon>Mucorineae</taxon>
        <taxon>Mucoraceae</taxon>
        <taxon>Mucor</taxon>
    </lineage>
</organism>
<dbReference type="Gene3D" id="3.30.420.10">
    <property type="entry name" value="Ribonuclease H-like superfamily/Ribonuclease H"/>
    <property type="match status" value="1"/>
</dbReference>